<proteinExistence type="inferred from homology"/>
<comment type="caution">
    <text evidence="12">The sequence shown here is derived from an EMBL/GenBank/DDBJ whole genome shotgun (WGS) entry which is preliminary data.</text>
</comment>
<keyword evidence="9" id="KW-0119">Carbohydrate metabolism</keyword>
<evidence type="ECO:0000256" key="4">
    <source>
        <dbReference type="ARBA" id="ARBA00022801"/>
    </source>
</evidence>
<dbReference type="InterPro" id="IPR038964">
    <property type="entry name" value="ABFB"/>
</dbReference>
<evidence type="ECO:0000259" key="11">
    <source>
        <dbReference type="Pfam" id="PF09206"/>
    </source>
</evidence>
<organism evidence="12 13">
    <name type="scientific">Phyllachora maydis</name>
    <dbReference type="NCBI Taxonomy" id="1825666"/>
    <lineage>
        <taxon>Eukaryota</taxon>
        <taxon>Fungi</taxon>
        <taxon>Dikarya</taxon>
        <taxon>Ascomycota</taxon>
        <taxon>Pezizomycotina</taxon>
        <taxon>Sordariomycetes</taxon>
        <taxon>Sordariomycetidae</taxon>
        <taxon>Phyllachorales</taxon>
        <taxon>Phyllachoraceae</taxon>
        <taxon>Phyllachora</taxon>
    </lineage>
</organism>
<dbReference type="PANTHER" id="PTHR39447">
    <property type="entry name" value="ALPHA-L-ARABINOFURANOSIDASE B"/>
    <property type="match status" value="1"/>
</dbReference>
<evidence type="ECO:0000313" key="13">
    <source>
        <dbReference type="Proteomes" id="UP001217918"/>
    </source>
</evidence>
<feature type="disulfide bond" evidence="8">
    <location>
        <begin position="183"/>
        <end position="184"/>
    </location>
</feature>
<evidence type="ECO:0000256" key="7">
    <source>
        <dbReference type="PIRSR" id="PIRSR638964-1"/>
    </source>
</evidence>
<comment type="subcellular location">
    <subcellularLocation>
        <location evidence="9">Secreted</location>
    </subcellularLocation>
</comment>
<dbReference type="EC" id="3.2.1.55" evidence="9"/>
<dbReference type="PANTHER" id="PTHR39447:SF2">
    <property type="entry name" value="ALPHA-L-ARABINOFURANOSIDASE B"/>
    <property type="match status" value="1"/>
</dbReference>
<name>A0AAD9MEE6_9PEZI</name>
<feature type="disulfide bond" evidence="8">
    <location>
        <begin position="28"/>
        <end position="38"/>
    </location>
</feature>
<keyword evidence="4 9" id="KW-0378">Hydrolase</keyword>
<feature type="active site" description="Proton donor" evidence="7">
    <location>
        <position position="304"/>
    </location>
</feature>
<evidence type="ECO:0000256" key="2">
    <source>
        <dbReference type="ARBA" id="ARBA00006963"/>
    </source>
</evidence>
<dbReference type="Proteomes" id="UP001217918">
    <property type="component" value="Unassembled WGS sequence"/>
</dbReference>
<sequence length="504" mass="53005">MPVFTPLSPGLLLTGLVAAASVRAAAPCDIYAAGGAPCVAAHSTTRALFDAYRGPLYQVERASDHTTRDIQPKFAGGVANAVSQDSFCARTTCLITIIYDQSGKGNHLTQAPGGAFPGPAANGFDNLASATGAPVMLNGEKVYGVFIAPGTGYRVKKGKDVATGDEAQGMYAVFDGTHFNGGCCFDYGNAETSSTDTGPGSMEAIYFGNCNVWGKGSGPGPWVMADLENGLFSGASPGLNAQNPTISHRFISTAVKGEPGRWVIKGGDACAGTLSTFYDGARPSVPGYNPMKKEGSIILGTGGDNSHGAQGTFYEGVMTRRLPRDETEALVQANIVAAKYSAIPWTKRSLAVGQVVTLRVMTPGHTARYIAHLGPTVNTQVITPSSTMATQNLAKWTIVEGLGRSGCYSFESVDTPGSYIRHDAFSLKVHADNGTKEFREDATFCQEPGFGGTGHSFRLWSHPTRYLRHHGHVGYAASNGGREVFDRATSFTDDATFVMGTGFA</sequence>
<feature type="chain" id="PRO_5041767033" description="Alpha-L-arabinofuranosidase" evidence="9">
    <location>
        <begin position="20"/>
        <end position="504"/>
    </location>
</feature>
<dbReference type="Pfam" id="PF09206">
    <property type="entry name" value="ArabFuran-catal"/>
    <property type="match status" value="1"/>
</dbReference>
<keyword evidence="3 9" id="KW-0732">Signal</keyword>
<reference evidence="12" key="1">
    <citation type="journal article" date="2023" name="Mol. Plant Microbe Interact.">
        <title>Elucidating the Obligate Nature and Biological Capacity of an Invasive Fungal Corn Pathogen.</title>
        <authorList>
            <person name="MacCready J.S."/>
            <person name="Roggenkamp E.M."/>
            <person name="Gdanetz K."/>
            <person name="Chilvers M.I."/>
        </authorList>
    </citation>
    <scope>NUCLEOTIDE SEQUENCE</scope>
    <source>
        <strain evidence="12">PM02</strain>
    </source>
</reference>
<feature type="signal peptide" evidence="9">
    <location>
        <begin position="1"/>
        <end position="19"/>
    </location>
</feature>
<feature type="domain" description="Alpha-L-arabinofuranosidase B catalytic" evidence="11">
    <location>
        <begin position="27"/>
        <end position="341"/>
    </location>
</feature>
<keyword evidence="9" id="KW-0624">Polysaccharide degradation</keyword>
<feature type="domain" description="Alpha-L-arabinofuranosidase B arabinose-binding" evidence="10">
    <location>
        <begin position="359"/>
        <end position="498"/>
    </location>
</feature>
<dbReference type="SUPFAM" id="SSF49899">
    <property type="entry name" value="Concanavalin A-like lectins/glucanases"/>
    <property type="match status" value="1"/>
</dbReference>
<keyword evidence="6 9" id="KW-0326">Glycosidase</keyword>
<feature type="active site" description="Nucleophile" evidence="7">
    <location>
        <position position="228"/>
    </location>
</feature>
<gene>
    <name evidence="12" type="ORF">P8C59_006310</name>
</gene>
<feature type="disulfide bond" evidence="8">
    <location>
        <begin position="88"/>
        <end position="93"/>
    </location>
</feature>
<keyword evidence="13" id="KW-1185">Reference proteome</keyword>
<keyword evidence="9" id="KW-0964">Secreted</keyword>
<dbReference type="AlphaFoldDB" id="A0AAD9MEE6"/>
<dbReference type="Gene3D" id="2.60.120.200">
    <property type="match status" value="1"/>
</dbReference>
<dbReference type="GO" id="GO:0045493">
    <property type="term" value="P:xylan catabolic process"/>
    <property type="evidence" value="ECO:0007669"/>
    <property type="project" value="UniProtKB-KW"/>
</dbReference>
<dbReference type="Pfam" id="PF05270">
    <property type="entry name" value="AbfB"/>
    <property type="match status" value="1"/>
</dbReference>
<dbReference type="GO" id="GO:0046556">
    <property type="term" value="F:alpha-L-arabinofuranosidase activity"/>
    <property type="evidence" value="ECO:0007669"/>
    <property type="project" value="UniProtKB-UniRule"/>
</dbReference>
<evidence type="ECO:0000256" key="3">
    <source>
        <dbReference type="ARBA" id="ARBA00022729"/>
    </source>
</evidence>
<feature type="disulfide bond" evidence="8">
    <location>
        <begin position="407"/>
        <end position="445"/>
    </location>
</feature>
<evidence type="ECO:0000256" key="9">
    <source>
        <dbReference type="RuleBase" id="RU367111"/>
    </source>
</evidence>
<dbReference type="GO" id="GO:0005576">
    <property type="term" value="C:extracellular region"/>
    <property type="evidence" value="ECO:0007669"/>
    <property type="project" value="UniProtKB-SubCell"/>
</dbReference>
<evidence type="ECO:0000256" key="5">
    <source>
        <dbReference type="ARBA" id="ARBA00023180"/>
    </source>
</evidence>
<evidence type="ECO:0000256" key="6">
    <source>
        <dbReference type="ARBA" id="ARBA00023295"/>
    </source>
</evidence>
<evidence type="ECO:0000256" key="1">
    <source>
        <dbReference type="ARBA" id="ARBA00001462"/>
    </source>
</evidence>
<keyword evidence="9" id="KW-0858">Xylan degradation</keyword>
<accession>A0AAD9MEE6</accession>
<dbReference type="InterPro" id="IPR013320">
    <property type="entry name" value="ConA-like_dom_sf"/>
</dbReference>
<dbReference type="FunFam" id="2.60.120.200:FF:000131">
    <property type="entry name" value="Probable alpha-L-arabinofuranosidase B"/>
    <property type="match status" value="1"/>
</dbReference>
<evidence type="ECO:0000256" key="8">
    <source>
        <dbReference type="PIRSR" id="PIRSR638964-3"/>
    </source>
</evidence>
<comment type="similarity">
    <text evidence="2 9">Belongs to the glycosyl hydrolase 54 family.</text>
</comment>
<dbReference type="GO" id="GO:0031222">
    <property type="term" value="P:arabinan catabolic process"/>
    <property type="evidence" value="ECO:0007669"/>
    <property type="project" value="UniProtKB-UniRule"/>
</dbReference>
<dbReference type="FunFam" id="2.80.10.50:FF:000059">
    <property type="entry name" value="Probable alpha-L-arabinofuranosidase B"/>
    <property type="match status" value="1"/>
</dbReference>
<dbReference type="InterPro" id="IPR007934">
    <property type="entry name" value="AbfB_ABD"/>
</dbReference>
<dbReference type="GO" id="GO:0046373">
    <property type="term" value="P:L-arabinose metabolic process"/>
    <property type="evidence" value="ECO:0007669"/>
    <property type="project" value="UniProtKB-UniRule"/>
</dbReference>
<keyword evidence="8" id="KW-1015">Disulfide bond</keyword>
<dbReference type="EMBL" id="JAQQPM010000005">
    <property type="protein sequence ID" value="KAK2071925.1"/>
    <property type="molecule type" value="Genomic_DNA"/>
</dbReference>
<protein>
    <recommendedName>
        <fullName evidence="9">Alpha-L-arabinofuranosidase</fullName>
        <ecNumber evidence="9">3.2.1.55</ecNumber>
    </recommendedName>
</protein>
<comment type="catalytic activity">
    <reaction evidence="1 9">
        <text>Hydrolysis of terminal non-reducing alpha-L-arabinofuranoside residues in alpha-L-arabinosides.</text>
        <dbReference type="EC" id="3.2.1.55"/>
    </reaction>
</comment>
<dbReference type="InterPro" id="IPR036195">
    <property type="entry name" value="AbfB_ABD_sf"/>
</dbReference>
<dbReference type="CDD" id="cd23399">
    <property type="entry name" value="beta-trefoil_ABD_ABFB"/>
    <property type="match status" value="1"/>
</dbReference>
<keyword evidence="5" id="KW-0325">Glycoprotein</keyword>
<dbReference type="SUPFAM" id="SSF110221">
    <property type="entry name" value="AbfB domain"/>
    <property type="match status" value="1"/>
</dbReference>
<evidence type="ECO:0000259" key="10">
    <source>
        <dbReference type="Pfam" id="PF05270"/>
    </source>
</evidence>
<dbReference type="GO" id="GO:0045490">
    <property type="term" value="P:pectin catabolic process"/>
    <property type="evidence" value="ECO:0007669"/>
    <property type="project" value="TreeGrafter"/>
</dbReference>
<dbReference type="InterPro" id="IPR015289">
    <property type="entry name" value="A-L-arabinofuranosidase_B_cat"/>
</dbReference>
<comment type="pathway">
    <text evidence="9">Glycan metabolism; L-arabinan degradation.</text>
</comment>
<dbReference type="Gene3D" id="2.80.10.50">
    <property type="match status" value="1"/>
</dbReference>
<evidence type="ECO:0000313" key="12">
    <source>
        <dbReference type="EMBL" id="KAK2071925.1"/>
    </source>
</evidence>